<dbReference type="Proteomes" id="UP001347796">
    <property type="component" value="Unassembled WGS sequence"/>
</dbReference>
<feature type="signal peptide" evidence="10">
    <location>
        <begin position="1"/>
        <end position="16"/>
    </location>
</feature>
<reference evidence="12 13" key="1">
    <citation type="submission" date="2024-01" db="EMBL/GenBank/DDBJ databases">
        <title>The genome of the rayed Mediterranean limpet Patella caerulea (Linnaeus, 1758).</title>
        <authorList>
            <person name="Anh-Thu Weber A."/>
            <person name="Halstead-Nussloch G."/>
        </authorList>
    </citation>
    <scope>NUCLEOTIDE SEQUENCE [LARGE SCALE GENOMIC DNA]</scope>
    <source>
        <strain evidence="12">AATW-2023a</strain>
        <tissue evidence="12">Whole specimen</tissue>
    </source>
</reference>
<dbReference type="GO" id="GO:0042742">
    <property type="term" value="P:defense response to bacterium"/>
    <property type="evidence" value="ECO:0007669"/>
    <property type="project" value="UniProtKB-KW"/>
</dbReference>
<dbReference type="PROSITE" id="PS51019">
    <property type="entry name" value="REELIN"/>
    <property type="match status" value="1"/>
</dbReference>
<comment type="caution">
    <text evidence="12">The sequence shown here is derived from an EMBL/GenBank/DDBJ whole genome shotgun (WGS) entry which is preliminary data.</text>
</comment>
<keyword evidence="7" id="KW-0391">Immunity</keyword>
<keyword evidence="5" id="KW-0399">Innate immunity</keyword>
<feature type="transmembrane region" description="Helical" evidence="9">
    <location>
        <begin position="175"/>
        <end position="192"/>
    </location>
</feature>
<evidence type="ECO:0000256" key="4">
    <source>
        <dbReference type="ARBA" id="ARBA00022529"/>
    </source>
</evidence>
<comment type="subcellular location">
    <subcellularLocation>
        <location evidence="1">Secreted</location>
    </subcellularLocation>
</comment>
<evidence type="ECO:0000313" key="13">
    <source>
        <dbReference type="Proteomes" id="UP001347796"/>
    </source>
</evidence>
<proteinExistence type="inferred from homology"/>
<dbReference type="PANTHER" id="PTHR45828:SF9">
    <property type="entry name" value="CELL WALL INTEGRITY AND STRESS RESPONSE COMPONENT 4-LIKE-RELATED"/>
    <property type="match status" value="1"/>
</dbReference>
<keyword evidence="13" id="KW-1185">Reference proteome</keyword>
<evidence type="ECO:0000256" key="10">
    <source>
        <dbReference type="SAM" id="SignalP"/>
    </source>
</evidence>
<dbReference type="EMBL" id="JAZGQO010000021">
    <property type="protein sequence ID" value="KAK6166862.1"/>
    <property type="molecule type" value="Genomic_DNA"/>
</dbReference>
<evidence type="ECO:0000259" key="11">
    <source>
        <dbReference type="PROSITE" id="PS51019"/>
    </source>
</evidence>
<dbReference type="GO" id="GO:0045087">
    <property type="term" value="P:innate immune response"/>
    <property type="evidence" value="ECO:0007669"/>
    <property type="project" value="UniProtKB-KW"/>
</dbReference>
<feature type="chain" id="PRO_5042867833" description="Reelin domain-containing protein" evidence="10">
    <location>
        <begin position="17"/>
        <end position="193"/>
    </location>
</feature>
<evidence type="ECO:0000256" key="6">
    <source>
        <dbReference type="ARBA" id="ARBA00022729"/>
    </source>
</evidence>
<keyword evidence="8" id="KW-0044">Antibiotic</keyword>
<comment type="similarity">
    <text evidence="2">Belongs to the insect defense protein family.</text>
</comment>
<name>A0AAN8IX15_PATCE</name>
<evidence type="ECO:0000256" key="1">
    <source>
        <dbReference type="ARBA" id="ARBA00004613"/>
    </source>
</evidence>
<protein>
    <recommendedName>
        <fullName evidence="11">Reelin domain-containing protein</fullName>
    </recommendedName>
</protein>
<dbReference type="InterPro" id="IPR002861">
    <property type="entry name" value="Reeler_dom"/>
</dbReference>
<evidence type="ECO:0000256" key="3">
    <source>
        <dbReference type="ARBA" id="ARBA00022525"/>
    </source>
</evidence>
<keyword evidence="9" id="KW-1133">Transmembrane helix</keyword>
<gene>
    <name evidence="12" type="ORF">SNE40_023473</name>
</gene>
<evidence type="ECO:0000256" key="8">
    <source>
        <dbReference type="ARBA" id="ARBA00023022"/>
    </source>
</evidence>
<feature type="domain" description="Reelin" evidence="11">
    <location>
        <begin position="11"/>
        <end position="170"/>
    </location>
</feature>
<dbReference type="GO" id="GO:0005576">
    <property type="term" value="C:extracellular region"/>
    <property type="evidence" value="ECO:0007669"/>
    <property type="project" value="UniProtKB-SubCell"/>
</dbReference>
<keyword evidence="9" id="KW-0472">Membrane</keyword>
<keyword evidence="6 10" id="KW-0732">Signal</keyword>
<dbReference type="AlphaFoldDB" id="A0AAN8IX15"/>
<accession>A0AAN8IX15</accession>
<dbReference type="GO" id="GO:0016020">
    <property type="term" value="C:membrane"/>
    <property type="evidence" value="ECO:0007669"/>
    <property type="project" value="TreeGrafter"/>
</dbReference>
<evidence type="ECO:0000256" key="7">
    <source>
        <dbReference type="ARBA" id="ARBA00022859"/>
    </source>
</evidence>
<keyword evidence="4" id="KW-0929">Antimicrobial</keyword>
<dbReference type="CDD" id="cd08544">
    <property type="entry name" value="Reeler"/>
    <property type="match status" value="1"/>
</dbReference>
<evidence type="ECO:0000256" key="9">
    <source>
        <dbReference type="SAM" id="Phobius"/>
    </source>
</evidence>
<evidence type="ECO:0000313" key="12">
    <source>
        <dbReference type="EMBL" id="KAK6166862.1"/>
    </source>
</evidence>
<evidence type="ECO:0000256" key="5">
    <source>
        <dbReference type="ARBA" id="ARBA00022588"/>
    </source>
</evidence>
<dbReference type="Pfam" id="PF02014">
    <property type="entry name" value="Reeler"/>
    <property type="match status" value="1"/>
</dbReference>
<evidence type="ECO:0000256" key="2">
    <source>
        <dbReference type="ARBA" id="ARBA00008501"/>
    </source>
</evidence>
<dbReference type="InterPro" id="IPR051237">
    <property type="entry name" value="Ferric-chelate_Red/DefProt"/>
</dbReference>
<dbReference type="InterPro" id="IPR042307">
    <property type="entry name" value="Reeler_sf"/>
</dbReference>
<dbReference type="PANTHER" id="PTHR45828">
    <property type="entry name" value="CYTOCHROME B561/FERRIC REDUCTASE TRANSMEMBRANE"/>
    <property type="match status" value="1"/>
</dbReference>
<dbReference type="Gene3D" id="2.60.40.4060">
    <property type="entry name" value="Reeler domain"/>
    <property type="match status" value="1"/>
</dbReference>
<keyword evidence="3" id="KW-0964">Secreted</keyword>
<organism evidence="12 13">
    <name type="scientific">Patella caerulea</name>
    <name type="common">Rayed Mediterranean limpet</name>
    <dbReference type="NCBI Taxonomy" id="87958"/>
    <lineage>
        <taxon>Eukaryota</taxon>
        <taxon>Metazoa</taxon>
        <taxon>Spiralia</taxon>
        <taxon>Lophotrochozoa</taxon>
        <taxon>Mollusca</taxon>
        <taxon>Gastropoda</taxon>
        <taxon>Patellogastropoda</taxon>
        <taxon>Patelloidea</taxon>
        <taxon>Patellidae</taxon>
        <taxon>Patella</taxon>
    </lineage>
</organism>
<keyword evidence="9" id="KW-0812">Transmembrane</keyword>
<sequence>MLVVYFVGLLTVLVESYPTGAPPSSCDNLLPHHHGTSPQETPSPYTFYVDSNTYTPQSSLVVSVFGSPAFLSFIIQGRRSDTGAPVGTFVKIPANTKYLLCDNQRNSVTHSNPTPRNITQFIWVPPTENVGEIIFKGSVARSKSLYWGVLESKPIKYSKTAPTGGSNSSRLSNSSLLSLFIIITMFISSFLIF</sequence>